<evidence type="ECO:0000259" key="8">
    <source>
        <dbReference type="Pfam" id="PF03807"/>
    </source>
</evidence>
<feature type="transmembrane region" description="Helical" evidence="7">
    <location>
        <begin position="20"/>
        <end position="40"/>
    </location>
</feature>
<keyword evidence="4" id="KW-0963">Cytoplasm</keyword>
<dbReference type="PANTHER" id="PTHR11645">
    <property type="entry name" value="PYRROLINE-5-CARBOXYLATE REDUCTASE"/>
    <property type="match status" value="1"/>
</dbReference>
<keyword evidence="11" id="KW-1185">Reference proteome</keyword>
<organism evidence="10 11">
    <name type="scientific">Fontimonas thermophila</name>
    <dbReference type="NCBI Taxonomy" id="1076937"/>
    <lineage>
        <taxon>Bacteria</taxon>
        <taxon>Pseudomonadati</taxon>
        <taxon>Pseudomonadota</taxon>
        <taxon>Gammaproteobacteria</taxon>
        <taxon>Nevskiales</taxon>
        <taxon>Nevskiaceae</taxon>
        <taxon>Fontimonas</taxon>
    </lineage>
</organism>
<feature type="domain" description="Pyrroline-5-carboxylate reductase catalytic N-terminal" evidence="8">
    <location>
        <begin position="21"/>
        <end position="112"/>
    </location>
</feature>
<feature type="domain" description="Pyrroline-5-carboxylate reductase dimerisation" evidence="9">
    <location>
        <begin position="176"/>
        <end position="279"/>
    </location>
</feature>
<evidence type="ECO:0000256" key="2">
    <source>
        <dbReference type="ARBA" id="ARBA00022857"/>
    </source>
</evidence>
<name>A0A1I2J589_9GAMM</name>
<keyword evidence="4" id="KW-0641">Proline biosynthesis</keyword>
<dbReference type="Proteomes" id="UP000199771">
    <property type="component" value="Unassembled WGS sequence"/>
</dbReference>
<keyword evidence="7" id="KW-0472">Membrane</keyword>
<accession>A0A1I2J589</accession>
<comment type="similarity">
    <text evidence="1 4">Belongs to the pyrroline-5-carboxylate reductase family.</text>
</comment>
<dbReference type="NCBIfam" id="TIGR00112">
    <property type="entry name" value="proC"/>
    <property type="match status" value="1"/>
</dbReference>
<evidence type="ECO:0000256" key="7">
    <source>
        <dbReference type="SAM" id="Phobius"/>
    </source>
</evidence>
<dbReference type="GO" id="GO:0005737">
    <property type="term" value="C:cytoplasm"/>
    <property type="evidence" value="ECO:0007669"/>
    <property type="project" value="UniProtKB-SubCell"/>
</dbReference>
<evidence type="ECO:0000313" key="11">
    <source>
        <dbReference type="Proteomes" id="UP000199771"/>
    </source>
</evidence>
<comment type="subcellular location">
    <subcellularLocation>
        <location evidence="4">Cytoplasm</location>
    </subcellularLocation>
</comment>
<keyword evidence="7" id="KW-1133">Transmembrane helix</keyword>
<dbReference type="SUPFAM" id="SSF51735">
    <property type="entry name" value="NAD(P)-binding Rossmann-fold domains"/>
    <property type="match status" value="1"/>
</dbReference>
<dbReference type="InterPro" id="IPR036291">
    <property type="entry name" value="NAD(P)-bd_dom_sf"/>
</dbReference>
<sequence length="287" mass="30034">MPYHTAHLPPPLFVPRMSSAIAFIGGGNMAASLIGGLIAAGRPATELRVCEIDADRRAWLAQTFGVDTFEAAADAIAGARGVVLAVKPQQMRSALGGLTIAPGTIVVSIAAGIRLDTLQRWLGEGLHYVRCMPNTPALMRSGITGLYAAPTTPKDARQLAEDILGAVGDCVWLEDETQIDAVTALSGSGPAYYFLLTEVLREAAAALGLPADTAKRLARQTFIGAARMAETGTDVALLRAQVTSKGGTTEAAVQHLETAGLRRLFAEALAAAARRSAELGELFARED</sequence>
<feature type="binding site" evidence="6">
    <location>
        <begin position="85"/>
        <end position="88"/>
    </location>
    <ligand>
        <name>NADP(+)</name>
        <dbReference type="ChEBI" id="CHEBI:58349"/>
    </ligand>
</feature>
<dbReference type="InterPro" id="IPR000304">
    <property type="entry name" value="Pyrroline-COOH_reductase"/>
</dbReference>
<evidence type="ECO:0000256" key="3">
    <source>
        <dbReference type="ARBA" id="ARBA00023002"/>
    </source>
</evidence>
<dbReference type="Gene3D" id="1.10.3730.10">
    <property type="entry name" value="ProC C-terminal domain-like"/>
    <property type="match status" value="1"/>
</dbReference>
<keyword evidence="7" id="KW-0812">Transmembrane</keyword>
<evidence type="ECO:0000313" key="10">
    <source>
        <dbReference type="EMBL" id="SFF48397.1"/>
    </source>
</evidence>
<evidence type="ECO:0000256" key="4">
    <source>
        <dbReference type="HAMAP-Rule" id="MF_01925"/>
    </source>
</evidence>
<keyword evidence="3 4" id="KW-0560">Oxidoreductase</keyword>
<proteinExistence type="inferred from homology"/>
<dbReference type="Pfam" id="PF14748">
    <property type="entry name" value="P5CR_dimer"/>
    <property type="match status" value="1"/>
</dbReference>
<dbReference type="EC" id="1.5.1.2" evidence="4 5"/>
<feature type="binding site" evidence="6">
    <location>
        <begin position="24"/>
        <end position="29"/>
    </location>
    <ligand>
        <name>NADP(+)</name>
        <dbReference type="ChEBI" id="CHEBI:58349"/>
    </ligand>
</feature>
<dbReference type="Pfam" id="PF03807">
    <property type="entry name" value="F420_oxidored"/>
    <property type="match status" value="1"/>
</dbReference>
<gene>
    <name evidence="4" type="primary">proC</name>
    <name evidence="10" type="ORF">SAMN04488120_105132</name>
</gene>
<dbReference type="EMBL" id="FOOC01000005">
    <property type="protein sequence ID" value="SFF48397.1"/>
    <property type="molecule type" value="Genomic_DNA"/>
</dbReference>
<dbReference type="GO" id="GO:0055129">
    <property type="term" value="P:L-proline biosynthetic process"/>
    <property type="evidence" value="ECO:0007669"/>
    <property type="project" value="UniProtKB-UniRule"/>
</dbReference>
<dbReference type="STRING" id="1076937.SAMN04488120_105132"/>
<dbReference type="UniPathway" id="UPA00098">
    <property type="reaction ID" value="UER00361"/>
</dbReference>
<dbReference type="InterPro" id="IPR028939">
    <property type="entry name" value="P5C_Rdtase_cat_N"/>
</dbReference>
<evidence type="ECO:0000256" key="5">
    <source>
        <dbReference type="NCBIfam" id="TIGR00112"/>
    </source>
</evidence>
<dbReference type="AlphaFoldDB" id="A0A1I2J589"/>
<dbReference type="Gene3D" id="3.40.50.720">
    <property type="entry name" value="NAD(P)-binding Rossmann-like Domain"/>
    <property type="match status" value="1"/>
</dbReference>
<dbReference type="GO" id="GO:0004735">
    <property type="term" value="F:pyrroline-5-carboxylate reductase activity"/>
    <property type="evidence" value="ECO:0007669"/>
    <property type="project" value="UniProtKB-UniRule"/>
</dbReference>
<dbReference type="HAMAP" id="MF_01925">
    <property type="entry name" value="P5C_reductase"/>
    <property type="match status" value="1"/>
</dbReference>
<comment type="pathway">
    <text evidence="4">Amino-acid biosynthesis; L-proline biosynthesis; L-proline from L-glutamate 5-semialdehyde: step 1/1.</text>
</comment>
<dbReference type="SUPFAM" id="SSF48179">
    <property type="entry name" value="6-phosphogluconate dehydrogenase C-terminal domain-like"/>
    <property type="match status" value="1"/>
</dbReference>
<protein>
    <recommendedName>
        <fullName evidence="4 5">Pyrroline-5-carboxylate reductase</fullName>
        <shortName evidence="4">P5C reductase</shortName>
        <shortName evidence="4">P5CR</shortName>
        <ecNumber evidence="4 5">1.5.1.2</ecNumber>
    </recommendedName>
    <alternativeName>
        <fullName evidence="4">PCA reductase</fullName>
    </alternativeName>
</protein>
<dbReference type="InterPro" id="IPR008927">
    <property type="entry name" value="6-PGluconate_DH-like_C_sf"/>
</dbReference>
<dbReference type="PANTHER" id="PTHR11645:SF0">
    <property type="entry name" value="PYRROLINE-5-CARBOXYLATE REDUCTASE 3"/>
    <property type="match status" value="1"/>
</dbReference>
<dbReference type="FunFam" id="1.10.3730.10:FF:000001">
    <property type="entry name" value="Pyrroline-5-carboxylate reductase"/>
    <property type="match status" value="1"/>
</dbReference>
<comment type="catalytic activity">
    <reaction evidence="4">
        <text>L-proline + NAD(+) = (S)-1-pyrroline-5-carboxylate + NADH + 2 H(+)</text>
        <dbReference type="Rhea" id="RHEA:14105"/>
        <dbReference type="ChEBI" id="CHEBI:15378"/>
        <dbReference type="ChEBI" id="CHEBI:17388"/>
        <dbReference type="ChEBI" id="CHEBI:57540"/>
        <dbReference type="ChEBI" id="CHEBI:57945"/>
        <dbReference type="ChEBI" id="CHEBI:60039"/>
        <dbReference type="EC" id="1.5.1.2"/>
    </reaction>
</comment>
<evidence type="ECO:0000256" key="1">
    <source>
        <dbReference type="ARBA" id="ARBA00005525"/>
    </source>
</evidence>
<dbReference type="PIRSF" id="PIRSF000193">
    <property type="entry name" value="Pyrrol-5-carb_rd"/>
    <property type="match status" value="1"/>
</dbReference>
<comment type="catalytic activity">
    <reaction evidence="4">
        <text>L-proline + NADP(+) = (S)-1-pyrroline-5-carboxylate + NADPH + 2 H(+)</text>
        <dbReference type="Rhea" id="RHEA:14109"/>
        <dbReference type="ChEBI" id="CHEBI:15378"/>
        <dbReference type="ChEBI" id="CHEBI:17388"/>
        <dbReference type="ChEBI" id="CHEBI:57783"/>
        <dbReference type="ChEBI" id="CHEBI:58349"/>
        <dbReference type="ChEBI" id="CHEBI:60039"/>
        <dbReference type="EC" id="1.5.1.2"/>
    </reaction>
</comment>
<evidence type="ECO:0000256" key="6">
    <source>
        <dbReference type="PIRSR" id="PIRSR000193-1"/>
    </source>
</evidence>
<comment type="function">
    <text evidence="4">Catalyzes the reduction of 1-pyrroline-5-carboxylate (PCA) to L-proline.</text>
</comment>
<keyword evidence="2 4" id="KW-0521">NADP</keyword>
<reference evidence="10 11" key="1">
    <citation type="submission" date="2016-10" db="EMBL/GenBank/DDBJ databases">
        <authorList>
            <person name="de Groot N.N."/>
        </authorList>
    </citation>
    <scope>NUCLEOTIDE SEQUENCE [LARGE SCALE GENOMIC DNA]</scope>
    <source>
        <strain evidence="10 11">DSM 23609</strain>
    </source>
</reference>
<dbReference type="InterPro" id="IPR029036">
    <property type="entry name" value="P5CR_dimer"/>
</dbReference>
<evidence type="ECO:0000259" key="9">
    <source>
        <dbReference type="Pfam" id="PF14748"/>
    </source>
</evidence>
<keyword evidence="4" id="KW-0028">Amino-acid biosynthesis</keyword>